<feature type="region of interest" description="Disordered" evidence="1">
    <location>
        <begin position="577"/>
        <end position="648"/>
    </location>
</feature>
<sequence length="1015" mass="101737">MNVTDADFEGYATPLELRGAVTLRGASYPWPVLSMPAQRKVVLANGAVLRIQQVVLYSPQSNFPARSPSLSILAPMPANHTSTVIIGPQAAVLLAGCFPPSVQLYNYNNTARSPPDGKPQSLTIPYPWTNCTNSTSVPWISRCYPLVSLIHDITIAGALGVNGTVQATHTDWALEETFYLCRAAVTLECINKDGPLVCMQAAIHAADAPASAGTPGSLPAGSSSPVPAPPPSLLQSALPEGAEGGGLDSGERSAVIAGTVVGGVLLLSCAVLAAWWVARRGRRPSSPCPGDGGDEAGKKVSCDAPSSTAASGTQGTGGGTSGAPTSEAPAGAAPSFPHATAVSGGPPGPGGHAPITWHTPPNPALDLGVVVVDPAGAPAGPAGASLGPGSSAAGNDVAVPADTAAAPLADGAGASADPATEAGAAAGEGEGAEANKLTLTGVCRGKGACGRVVEGVYRGQRVAVKLLDQGLLGLALGRGGGEPAGVGKGGAGQGPAAAGPAPGPLKAEPRLSTGGGGEGEGEALPLPPALSPFATAKTAGAEAGAAKGAGANGATVNAAAVDAGAVDAGAAKGAAGVQGATEEGSRAGAASDGGSRPGTPVQQGSREAGPRKASAPQVEPGPGLTGAAGASTVASSEAGASTSGAVPPLTPALRRLELQGAAGAGTAADAIGVGPSPLRVAPGPKQLSPTGSPFNACTPVAPLKLLRSPQQGGGAATGFTASTDPSDGGFGLRLQLNASDLFRAEDLQRGLDSDRDGGLPQAQQMRLEVLLAREVELLARINHPNCVRLLAANLGPPQPCLVMELMDTSLDRLLYGSGTAPAVLPLAKVLHIGIQIAQALAYLHPTIIHRDLKPANVLVSHADSDEPVVKLTDFGLSRLQETVLVTSNVAVGTAPYMAPECLNAFNMVVSHHSDMYSFAILMYEMLAAVRPWQGANIVQIACAVNEQRKRPPIQCLARDRCSRPLRALIEACWDHVPERRPGACEVAKELMVIRQKILHQSRGPRSSDSGSVEML</sequence>
<dbReference type="EMBL" id="JAEHOE010000055">
    <property type="protein sequence ID" value="KAG2491259.1"/>
    <property type="molecule type" value="Genomic_DNA"/>
</dbReference>
<evidence type="ECO:0000256" key="1">
    <source>
        <dbReference type="SAM" id="MobiDB-lite"/>
    </source>
</evidence>
<feature type="domain" description="Protein kinase" evidence="3">
    <location>
        <begin position="719"/>
        <end position="992"/>
    </location>
</feature>
<protein>
    <recommendedName>
        <fullName evidence="3">Protein kinase domain-containing protein</fullName>
    </recommendedName>
</protein>
<feature type="region of interest" description="Disordered" evidence="1">
    <location>
        <begin position="409"/>
        <end position="429"/>
    </location>
</feature>
<feature type="region of interest" description="Disordered" evidence="1">
    <location>
        <begin position="675"/>
        <end position="694"/>
    </location>
</feature>
<dbReference type="InterPro" id="IPR000719">
    <property type="entry name" value="Prot_kinase_dom"/>
</dbReference>
<feature type="transmembrane region" description="Helical" evidence="2">
    <location>
        <begin position="254"/>
        <end position="278"/>
    </location>
</feature>
<dbReference type="OrthoDB" id="541905at2759"/>
<dbReference type="AlphaFoldDB" id="A0A836BXK0"/>
<feature type="compositionally biased region" description="Low complexity" evidence="1">
    <location>
        <begin position="409"/>
        <end position="427"/>
    </location>
</feature>
<keyword evidence="2" id="KW-0812">Transmembrane</keyword>
<reference evidence="4" key="1">
    <citation type="journal article" date="2020" name="bioRxiv">
        <title>Comparative genomics of Chlamydomonas.</title>
        <authorList>
            <person name="Craig R.J."/>
            <person name="Hasan A.R."/>
            <person name="Ness R.W."/>
            <person name="Keightley P.D."/>
        </authorList>
    </citation>
    <scope>NUCLEOTIDE SEQUENCE</scope>
    <source>
        <strain evidence="4">CCAP 11/70</strain>
    </source>
</reference>
<keyword evidence="2" id="KW-0472">Membrane</keyword>
<accession>A0A836BXK0</accession>
<dbReference type="Gene3D" id="1.10.510.10">
    <property type="entry name" value="Transferase(Phosphotransferase) domain 1"/>
    <property type="match status" value="1"/>
</dbReference>
<feature type="region of interest" description="Disordered" evidence="1">
    <location>
        <begin position="210"/>
        <end position="248"/>
    </location>
</feature>
<dbReference type="PANTHER" id="PTHR44329">
    <property type="entry name" value="SERINE/THREONINE-PROTEIN KINASE TNNI3K-RELATED"/>
    <property type="match status" value="1"/>
</dbReference>
<dbReference type="GO" id="GO:0005524">
    <property type="term" value="F:ATP binding"/>
    <property type="evidence" value="ECO:0007669"/>
    <property type="project" value="InterPro"/>
</dbReference>
<feature type="region of interest" description="Disordered" evidence="1">
    <location>
        <begin position="484"/>
        <end position="531"/>
    </location>
</feature>
<dbReference type="SUPFAM" id="SSF56112">
    <property type="entry name" value="Protein kinase-like (PK-like)"/>
    <property type="match status" value="1"/>
</dbReference>
<feature type="compositionally biased region" description="Low complexity" evidence="1">
    <location>
        <begin position="625"/>
        <end position="645"/>
    </location>
</feature>
<dbReference type="PROSITE" id="PS00108">
    <property type="entry name" value="PROTEIN_KINASE_ST"/>
    <property type="match status" value="1"/>
</dbReference>
<dbReference type="SMART" id="SM00220">
    <property type="entry name" value="S_TKc"/>
    <property type="match status" value="1"/>
</dbReference>
<name>A0A836BXK0_9CHLO</name>
<comment type="caution">
    <text evidence="4">The sequence shown here is derived from an EMBL/GenBank/DDBJ whole genome shotgun (WGS) entry which is preliminary data.</text>
</comment>
<dbReference type="GO" id="GO:0004674">
    <property type="term" value="F:protein serine/threonine kinase activity"/>
    <property type="evidence" value="ECO:0007669"/>
    <property type="project" value="TreeGrafter"/>
</dbReference>
<feature type="compositionally biased region" description="Low complexity" evidence="1">
    <location>
        <begin position="577"/>
        <end position="598"/>
    </location>
</feature>
<dbReference type="Proteomes" id="UP000612055">
    <property type="component" value="Unassembled WGS sequence"/>
</dbReference>
<gene>
    <name evidence="4" type="ORF">HYH03_010465</name>
</gene>
<keyword evidence="5" id="KW-1185">Reference proteome</keyword>
<feature type="region of interest" description="Disordered" evidence="1">
    <location>
        <begin position="281"/>
        <end position="361"/>
    </location>
</feature>
<evidence type="ECO:0000259" key="3">
    <source>
        <dbReference type="PROSITE" id="PS50011"/>
    </source>
</evidence>
<proteinExistence type="predicted"/>
<feature type="compositionally biased region" description="Gly residues" evidence="1">
    <location>
        <begin position="484"/>
        <end position="493"/>
    </location>
</feature>
<evidence type="ECO:0000313" key="5">
    <source>
        <dbReference type="Proteomes" id="UP000612055"/>
    </source>
</evidence>
<dbReference type="InterPro" id="IPR008271">
    <property type="entry name" value="Ser/Thr_kinase_AS"/>
</dbReference>
<organism evidence="4 5">
    <name type="scientific">Edaphochlamys debaryana</name>
    <dbReference type="NCBI Taxonomy" id="47281"/>
    <lineage>
        <taxon>Eukaryota</taxon>
        <taxon>Viridiplantae</taxon>
        <taxon>Chlorophyta</taxon>
        <taxon>core chlorophytes</taxon>
        <taxon>Chlorophyceae</taxon>
        <taxon>CS clade</taxon>
        <taxon>Chlamydomonadales</taxon>
        <taxon>Chlamydomonadales incertae sedis</taxon>
        <taxon>Edaphochlamys</taxon>
    </lineage>
</organism>
<keyword evidence="2" id="KW-1133">Transmembrane helix</keyword>
<feature type="compositionally biased region" description="Low complexity" evidence="1">
    <location>
        <begin position="210"/>
        <end position="225"/>
    </location>
</feature>
<dbReference type="PANTHER" id="PTHR44329:SF214">
    <property type="entry name" value="PROTEIN KINASE DOMAIN-CONTAINING PROTEIN"/>
    <property type="match status" value="1"/>
</dbReference>
<evidence type="ECO:0000256" key="2">
    <source>
        <dbReference type="SAM" id="Phobius"/>
    </source>
</evidence>
<evidence type="ECO:0000313" key="4">
    <source>
        <dbReference type="EMBL" id="KAG2491259.1"/>
    </source>
</evidence>
<feature type="compositionally biased region" description="Low complexity" evidence="1">
    <location>
        <begin position="304"/>
        <end position="313"/>
    </location>
</feature>
<dbReference type="Pfam" id="PF00069">
    <property type="entry name" value="Pkinase"/>
    <property type="match status" value="1"/>
</dbReference>
<dbReference type="InterPro" id="IPR011009">
    <property type="entry name" value="Kinase-like_dom_sf"/>
</dbReference>
<feature type="compositionally biased region" description="Low complexity" evidence="1">
    <location>
        <begin position="494"/>
        <end position="506"/>
    </location>
</feature>
<dbReference type="InterPro" id="IPR051681">
    <property type="entry name" value="Ser/Thr_Kinases-Pseudokinases"/>
</dbReference>
<dbReference type="PROSITE" id="PS50011">
    <property type="entry name" value="PROTEIN_KINASE_DOM"/>
    <property type="match status" value="1"/>
</dbReference>